<dbReference type="Proteomes" id="UP000265725">
    <property type="component" value="Chromosome"/>
</dbReference>
<evidence type="ECO:0000313" key="1">
    <source>
        <dbReference type="EMBL" id="AYC29064.1"/>
    </source>
</evidence>
<sequence length="61" mass="7190">MNYEEQLTQLKEGKIASLFIPKEEFMAFRLVLLAREDMKHFRGVAEQGGTVTYYYENDPRS</sequence>
<reference evidence="2" key="1">
    <citation type="submission" date="2018-09" db="EMBL/GenBank/DDBJ databases">
        <authorList>
            <person name="Zhu H."/>
        </authorList>
    </citation>
    <scope>NUCLEOTIDE SEQUENCE [LARGE SCALE GENOMIC DNA]</scope>
    <source>
        <strain evidence="2">K2R23-3</strain>
    </source>
</reference>
<dbReference type="AlphaFoldDB" id="A0A385YRE8"/>
<name>A0A385YRE8_9BACL</name>
<keyword evidence="2" id="KW-1185">Reference proteome</keyword>
<gene>
    <name evidence="1" type="ORF">D3873_03925</name>
</gene>
<evidence type="ECO:0000313" key="2">
    <source>
        <dbReference type="Proteomes" id="UP000265725"/>
    </source>
</evidence>
<organism evidence="1 2">
    <name type="scientific">Paenisporosarcina cavernae</name>
    <dbReference type="NCBI Taxonomy" id="2320858"/>
    <lineage>
        <taxon>Bacteria</taxon>
        <taxon>Bacillati</taxon>
        <taxon>Bacillota</taxon>
        <taxon>Bacilli</taxon>
        <taxon>Bacillales</taxon>
        <taxon>Caryophanaceae</taxon>
        <taxon>Paenisporosarcina</taxon>
    </lineage>
</organism>
<dbReference type="KEGG" id="paek:D3873_03925"/>
<accession>A0A385YRE8</accession>
<protein>
    <submittedName>
        <fullName evidence="1">Uncharacterized protein</fullName>
    </submittedName>
</protein>
<proteinExistence type="predicted"/>
<dbReference type="OrthoDB" id="2455488at2"/>
<dbReference type="EMBL" id="CP032418">
    <property type="protein sequence ID" value="AYC29064.1"/>
    <property type="molecule type" value="Genomic_DNA"/>
</dbReference>
<dbReference type="RefSeq" id="WP_119882805.1">
    <property type="nucleotide sequence ID" value="NZ_CP032418.1"/>
</dbReference>